<dbReference type="EMBL" id="JAGQLL010000041">
    <property type="protein sequence ID" value="MCA9380235.1"/>
    <property type="molecule type" value="Genomic_DNA"/>
</dbReference>
<comment type="caution">
    <text evidence="7">The sequence shown here is derived from an EMBL/GenBank/DDBJ whole genome shotgun (WGS) entry which is preliminary data.</text>
</comment>
<dbReference type="PANTHER" id="PTHR31310:SF7">
    <property type="entry name" value="PA-PHOSPHATASE RELATED-FAMILY PROTEIN DDB_G0268928"/>
    <property type="match status" value="1"/>
</dbReference>
<comment type="subcellular location">
    <subcellularLocation>
        <location evidence="1">Membrane</location>
        <topology evidence="1">Multi-pass membrane protein</topology>
    </subcellularLocation>
</comment>
<dbReference type="Proteomes" id="UP000745577">
    <property type="component" value="Unassembled WGS sequence"/>
</dbReference>
<feature type="transmembrane region" description="Helical" evidence="5">
    <location>
        <begin position="266"/>
        <end position="287"/>
    </location>
</feature>
<keyword evidence="3 5" id="KW-1133">Transmembrane helix</keyword>
<sequence length="299" mass="35509">MKEKKNIYRIGILSIILAILIVNLFFYSFAFDAIVVTLGLFAILLNKEKEFILDWTPPLFLFYVYELLRSRANNLAEYFSRPLLDQVLIDWEARFFTISDQIPTVFLQYKYSMPVGENFIPTNLEYFLFFFYISFFWFWLIVGFMLWKKDRKVFKKYIYGLIGFSTFSTLIYFLYPSAPPWFASQEGLLPELKRTMYSYNYLNTSGVNLLKTYGGNDFAAFPSHHAAWPFFAWLFLVKYYGKKMIPLVIIPFITIFATWYGAEHYIIDSIAGVALASIVFFLINADWKKEYNFKFWKKT</sequence>
<dbReference type="InterPro" id="IPR052185">
    <property type="entry name" value="IPC_Synthase-Related"/>
</dbReference>
<feature type="transmembrane region" description="Helical" evidence="5">
    <location>
        <begin position="12"/>
        <end position="45"/>
    </location>
</feature>
<evidence type="ECO:0000256" key="5">
    <source>
        <dbReference type="SAM" id="Phobius"/>
    </source>
</evidence>
<feature type="transmembrane region" description="Helical" evidence="5">
    <location>
        <begin position="218"/>
        <end position="237"/>
    </location>
</feature>
<keyword evidence="2 5" id="KW-0812">Transmembrane</keyword>
<feature type="transmembrane region" description="Helical" evidence="5">
    <location>
        <begin position="126"/>
        <end position="146"/>
    </location>
</feature>
<evidence type="ECO:0000256" key="3">
    <source>
        <dbReference type="ARBA" id="ARBA00022989"/>
    </source>
</evidence>
<evidence type="ECO:0000256" key="4">
    <source>
        <dbReference type="ARBA" id="ARBA00023136"/>
    </source>
</evidence>
<organism evidence="7 8">
    <name type="scientific">Candidatus Dojkabacteria bacterium</name>
    <dbReference type="NCBI Taxonomy" id="2099670"/>
    <lineage>
        <taxon>Bacteria</taxon>
        <taxon>Candidatus Dojkabacteria</taxon>
    </lineage>
</organism>
<dbReference type="InterPro" id="IPR026841">
    <property type="entry name" value="Aur1/Ipt1"/>
</dbReference>
<reference evidence="7" key="1">
    <citation type="submission" date="2020-04" db="EMBL/GenBank/DDBJ databases">
        <authorList>
            <person name="Zhang T."/>
        </authorList>
    </citation>
    <scope>NUCLEOTIDE SEQUENCE</scope>
    <source>
        <strain evidence="7">HKST-UBA15</strain>
    </source>
</reference>
<evidence type="ECO:0000256" key="2">
    <source>
        <dbReference type="ARBA" id="ARBA00022692"/>
    </source>
</evidence>
<reference evidence="7" key="2">
    <citation type="journal article" date="2021" name="Microbiome">
        <title>Successional dynamics and alternative stable states in a saline activated sludge microbial community over 9 years.</title>
        <authorList>
            <person name="Wang Y."/>
            <person name="Ye J."/>
            <person name="Ju F."/>
            <person name="Liu L."/>
            <person name="Boyd J.A."/>
            <person name="Deng Y."/>
            <person name="Parks D.H."/>
            <person name="Jiang X."/>
            <person name="Yin X."/>
            <person name="Woodcroft B.J."/>
            <person name="Tyson G.W."/>
            <person name="Hugenholtz P."/>
            <person name="Polz M.F."/>
            <person name="Zhang T."/>
        </authorList>
    </citation>
    <scope>NUCLEOTIDE SEQUENCE</scope>
    <source>
        <strain evidence="7">HKST-UBA15</strain>
    </source>
</reference>
<evidence type="ECO:0000313" key="8">
    <source>
        <dbReference type="Proteomes" id="UP000745577"/>
    </source>
</evidence>
<dbReference type="AlphaFoldDB" id="A0A955I7L6"/>
<name>A0A955I7L6_9BACT</name>
<gene>
    <name evidence="7" type="ORF">KC675_03590</name>
</gene>
<dbReference type="PANTHER" id="PTHR31310">
    <property type="match status" value="1"/>
</dbReference>
<evidence type="ECO:0000313" key="7">
    <source>
        <dbReference type="EMBL" id="MCA9380235.1"/>
    </source>
</evidence>
<evidence type="ECO:0000256" key="1">
    <source>
        <dbReference type="ARBA" id="ARBA00004141"/>
    </source>
</evidence>
<protein>
    <submittedName>
        <fullName evidence="7">Phosphatase PAP2 family protein</fullName>
    </submittedName>
</protein>
<proteinExistence type="predicted"/>
<feature type="transmembrane region" description="Helical" evidence="5">
    <location>
        <begin position="158"/>
        <end position="175"/>
    </location>
</feature>
<dbReference type="GO" id="GO:0016020">
    <property type="term" value="C:membrane"/>
    <property type="evidence" value="ECO:0007669"/>
    <property type="project" value="UniProtKB-SubCell"/>
</dbReference>
<dbReference type="SUPFAM" id="SSF48317">
    <property type="entry name" value="Acid phosphatase/Vanadium-dependent haloperoxidase"/>
    <property type="match status" value="1"/>
</dbReference>
<dbReference type="InterPro" id="IPR036938">
    <property type="entry name" value="PAP2/HPO_sf"/>
</dbReference>
<feature type="transmembrane region" description="Helical" evidence="5">
    <location>
        <begin position="244"/>
        <end position="260"/>
    </location>
</feature>
<evidence type="ECO:0000259" key="6">
    <source>
        <dbReference type="Pfam" id="PF14378"/>
    </source>
</evidence>
<accession>A0A955I7L6</accession>
<dbReference type="Pfam" id="PF14378">
    <property type="entry name" value="PAP2_3"/>
    <property type="match status" value="1"/>
</dbReference>
<keyword evidence="4 5" id="KW-0472">Membrane</keyword>
<feature type="domain" description="Inositolphosphotransferase Aur1/Ipt1" evidence="6">
    <location>
        <begin position="124"/>
        <end position="281"/>
    </location>
</feature>